<gene>
    <name evidence="1" type="ORF">ATM17_15265</name>
</gene>
<organism evidence="1 2">
    <name type="scientific">Sphingopyxis macrogoltabida</name>
    <name type="common">Sphingomonas macrogoltabidus</name>
    <dbReference type="NCBI Taxonomy" id="33050"/>
    <lineage>
        <taxon>Bacteria</taxon>
        <taxon>Pseudomonadati</taxon>
        <taxon>Pseudomonadota</taxon>
        <taxon>Alphaproteobacteria</taxon>
        <taxon>Sphingomonadales</taxon>
        <taxon>Sphingomonadaceae</taxon>
        <taxon>Sphingopyxis</taxon>
    </lineage>
</organism>
<protein>
    <submittedName>
        <fullName evidence="1">Uncharacterized protein</fullName>
    </submittedName>
</protein>
<dbReference type="RefSeq" id="WP_054729172.1">
    <property type="nucleotide sequence ID" value="NZ_CP009429.1"/>
</dbReference>
<sequence length="120" mass="12399">MRRLSVEITTAADGSATAYSPRVSGAVHSIVYEKIDFADGVDFTVTAEKTGEGIWAESNVNAAASRYPRAATHTTAGAAALYASGGTAVLDKPAIANDRFKIVIAQGGNAKSGVLHFLVD</sequence>
<reference evidence="1 2" key="2">
    <citation type="journal article" date="2016" name="Genome Announc.">
        <title>Complete Genome Sequence of Sphingopyxis macrogoltabida Strain 203N (NBRC 111659), a Polyethylene Glycol Degrader.</title>
        <authorList>
            <person name="Ohtsubo Y."/>
            <person name="Nonoyama S."/>
            <person name="Nagata Y."/>
            <person name="Numata M."/>
            <person name="Tsuchikane K."/>
            <person name="Hosoyama A."/>
            <person name="Yamazoe A."/>
            <person name="Tsuda M."/>
            <person name="Fujita N."/>
            <person name="Kawai F."/>
        </authorList>
    </citation>
    <scope>NUCLEOTIDE SEQUENCE [LARGE SCALE GENOMIC DNA]</scope>
    <source>
        <strain evidence="1 2">203N</strain>
    </source>
</reference>
<dbReference type="AlphaFoldDB" id="A0AAC8Z2D8"/>
<evidence type="ECO:0000313" key="1">
    <source>
        <dbReference type="EMBL" id="AMU90384.1"/>
    </source>
</evidence>
<keyword evidence="2" id="KW-1185">Reference proteome</keyword>
<reference evidence="2" key="1">
    <citation type="submission" date="2015-11" db="EMBL/GenBank/DDBJ databases">
        <title>Complete genome sequence of a polyethylene-glycol degrader Sphingopyxis macrogoltabida 203N (NBRC 111659).</title>
        <authorList>
            <person name="Yoshiyuki O."/>
            <person name="Shouta N."/>
            <person name="Nagata Y."/>
            <person name="Numata M."/>
            <person name="Tsuchikane K."/>
            <person name="Hosoyama A."/>
            <person name="Yamazoe A."/>
            <person name="Tsuda M."/>
            <person name="Fujita N."/>
            <person name="Kawai F."/>
        </authorList>
    </citation>
    <scope>NUCLEOTIDE SEQUENCE [LARGE SCALE GENOMIC DNA]</scope>
    <source>
        <strain evidence="2">203N</strain>
    </source>
</reference>
<dbReference type="EMBL" id="CP013344">
    <property type="protein sequence ID" value="AMU90384.1"/>
    <property type="molecule type" value="Genomic_DNA"/>
</dbReference>
<proteinExistence type="predicted"/>
<evidence type="ECO:0000313" key="2">
    <source>
        <dbReference type="Proteomes" id="UP000076088"/>
    </source>
</evidence>
<dbReference type="KEGG" id="smaz:LH19_14685"/>
<dbReference type="Proteomes" id="UP000076088">
    <property type="component" value="Chromosome"/>
</dbReference>
<name>A0AAC8Z2D8_SPHMC</name>
<accession>A0AAC8Z2D8</accession>